<evidence type="ECO:0000259" key="6">
    <source>
        <dbReference type="Pfam" id="PF13675"/>
    </source>
</evidence>
<keyword evidence="8" id="KW-1185">Reference proteome</keyword>
<keyword evidence="5" id="KW-0732">Signal</keyword>
<dbReference type="GO" id="GO:0016020">
    <property type="term" value="C:membrane"/>
    <property type="evidence" value="ECO:0007669"/>
    <property type="project" value="UniProtKB-SubCell"/>
</dbReference>
<sequence length="301" mass="32502">MKLAVICRLAVGVSIALGSVIAVPDVAIAKPDAVTVAKRRINLAGRQQMLTQRIVSASCFITSDVERSKHIGMLAIAYEQFSSTHESLIKGNRELGLESEIHPNIVVALSKADDLWGGLQPTIVNILNGDIGADGVDLGGMDKTGLELMGDVDTAARMITRTYGENLPDLPLILAMTIDLASRQRVLAQKATKEYCLIQAGIEPDANRANLAKTVNLFNLTLDALIDGYAGVVLGAPNDAIRNKLNEVKEIWESSNKIFQAVATGQQVTDRETRIMIGSVEKALKKLNRVVRAYEQVKDAS</sequence>
<comment type="subcellular location">
    <subcellularLocation>
        <location evidence="1">Membrane</location>
        <topology evidence="1">Multi-pass membrane protein</topology>
    </subcellularLocation>
</comment>
<dbReference type="AlphaFoldDB" id="A0A347UJA3"/>
<dbReference type="Proteomes" id="UP000261704">
    <property type="component" value="Chromosome"/>
</dbReference>
<organism evidence="7 8">
    <name type="scientific">Profundibacter amoris</name>
    <dbReference type="NCBI Taxonomy" id="2171755"/>
    <lineage>
        <taxon>Bacteria</taxon>
        <taxon>Pseudomonadati</taxon>
        <taxon>Pseudomonadota</taxon>
        <taxon>Alphaproteobacteria</taxon>
        <taxon>Rhodobacterales</taxon>
        <taxon>Paracoccaceae</taxon>
        <taxon>Profundibacter</taxon>
    </lineage>
</organism>
<dbReference type="KEGG" id="pamo:BAR1_13940"/>
<accession>A0A347UJA3</accession>
<proteinExistence type="predicted"/>
<evidence type="ECO:0000256" key="1">
    <source>
        <dbReference type="ARBA" id="ARBA00004141"/>
    </source>
</evidence>
<evidence type="ECO:0000256" key="3">
    <source>
        <dbReference type="ARBA" id="ARBA00022989"/>
    </source>
</evidence>
<evidence type="ECO:0000313" key="8">
    <source>
        <dbReference type="Proteomes" id="UP000261704"/>
    </source>
</evidence>
<evidence type="ECO:0000256" key="4">
    <source>
        <dbReference type="ARBA" id="ARBA00023136"/>
    </source>
</evidence>
<protein>
    <recommendedName>
        <fullName evidence="6">NarX-like N-terminal domain-containing protein</fullName>
    </recommendedName>
</protein>
<dbReference type="OrthoDB" id="952521at2"/>
<gene>
    <name evidence="7" type="ORF">BAR1_13940</name>
</gene>
<evidence type="ECO:0000313" key="7">
    <source>
        <dbReference type="EMBL" id="AXX98931.1"/>
    </source>
</evidence>
<feature type="domain" description="NarX-like N-terminal" evidence="6">
    <location>
        <begin position="40"/>
        <end position="127"/>
    </location>
</feature>
<name>A0A347UJA3_9RHOB</name>
<feature type="domain" description="NarX-like N-terminal" evidence="6">
    <location>
        <begin position="176"/>
        <end position="270"/>
    </location>
</feature>
<dbReference type="EMBL" id="CP032125">
    <property type="protein sequence ID" value="AXX98931.1"/>
    <property type="molecule type" value="Genomic_DNA"/>
</dbReference>
<feature type="signal peptide" evidence="5">
    <location>
        <begin position="1"/>
        <end position="22"/>
    </location>
</feature>
<dbReference type="Pfam" id="PF13675">
    <property type="entry name" value="PilJ"/>
    <property type="match status" value="2"/>
</dbReference>
<reference evidence="7 8" key="1">
    <citation type="submission" date="2018-09" db="EMBL/GenBank/DDBJ databases">
        <title>Profundibacter amoris BAR1 gen. nov., sp. nov., a new member of the Roseobacter clade isolated at Lokis Castle Vent Field on the Arctic Mid-Oceanic Ridge.</title>
        <authorList>
            <person name="Le Moine Bauer S."/>
            <person name="Sjoeberg A.G."/>
            <person name="L'Haridon S."/>
            <person name="Stokke R."/>
            <person name="Roalkvam I."/>
            <person name="Steen I.H."/>
            <person name="Dahle H."/>
        </authorList>
    </citation>
    <scope>NUCLEOTIDE SEQUENCE [LARGE SCALE GENOMIC DNA]</scope>
    <source>
        <strain evidence="7 8">BAR1</strain>
    </source>
</reference>
<keyword evidence="4" id="KW-0472">Membrane</keyword>
<dbReference type="InterPro" id="IPR029095">
    <property type="entry name" value="NarX-like_N"/>
</dbReference>
<evidence type="ECO:0000256" key="2">
    <source>
        <dbReference type="ARBA" id="ARBA00022692"/>
    </source>
</evidence>
<feature type="chain" id="PRO_5016773908" description="NarX-like N-terminal domain-containing protein" evidence="5">
    <location>
        <begin position="23"/>
        <end position="301"/>
    </location>
</feature>
<dbReference type="RefSeq" id="WP_118943585.1">
    <property type="nucleotide sequence ID" value="NZ_CP032125.1"/>
</dbReference>
<keyword evidence="3" id="KW-1133">Transmembrane helix</keyword>
<keyword evidence="2" id="KW-0812">Transmembrane</keyword>
<evidence type="ECO:0000256" key="5">
    <source>
        <dbReference type="SAM" id="SignalP"/>
    </source>
</evidence>